<evidence type="ECO:0000256" key="7">
    <source>
        <dbReference type="ARBA" id="ARBA00037940"/>
    </source>
</evidence>
<dbReference type="Gene3D" id="2.40.100.10">
    <property type="entry name" value="Cyclophilin-like"/>
    <property type="match status" value="1"/>
</dbReference>
<evidence type="ECO:0000256" key="9">
    <source>
        <dbReference type="ARBA" id="ARBA00081826"/>
    </source>
</evidence>
<dbReference type="SUPFAM" id="SSF48452">
    <property type="entry name" value="TPR-like"/>
    <property type="match status" value="1"/>
</dbReference>
<dbReference type="InterPro" id="IPR020892">
    <property type="entry name" value="Cyclophilin-type_PPIase_CS"/>
</dbReference>
<sequence>MSETTRSITYFDISIAGQPAGRVVFQLYNDLVPRTAENFRALCTGEKGVGASGKPLWYKDSGFHRVIKKFMIQGGDFTAGNDLLVIGTGGESIYGEKFEDEAFPADVKHTTPFLLSMANAGPNTNGSQFFITCTATPHLDGKHVIFGEVIRGKSIVRRVENHPTSSGDVPTEPIIITDSGELSPTDPSLSETAVAADGDPYEDYPDDDKHDTQNNPAVALEAARLLRELGAARWKDGAAADALAKWQKALRYLDVHPVLPDDAPPELADEFAALRVPLLLNSALAAFKAPGGTVGALTALNATNAALALPKLSDSDRAKALYRKGLAQVTLKEEEEAEKVLVEALSIAKDDKAISGELERLRQRKKAARDKEKAAYKKMFG</sequence>
<keyword evidence="13" id="KW-1185">Reference proteome</keyword>
<comment type="caution">
    <text evidence="12">The sequence shown here is derived from an EMBL/GenBank/DDBJ whole genome shotgun (WGS) entry which is preliminary data.</text>
</comment>
<dbReference type="PANTHER" id="PTHR11071">
    <property type="entry name" value="PEPTIDYL-PROLYL CIS-TRANS ISOMERASE"/>
    <property type="match status" value="1"/>
</dbReference>
<evidence type="ECO:0000313" key="12">
    <source>
        <dbReference type="EMBL" id="KAH8997937.1"/>
    </source>
</evidence>
<dbReference type="Pfam" id="PF00160">
    <property type="entry name" value="Pro_isomerase"/>
    <property type="match status" value="1"/>
</dbReference>
<dbReference type="SUPFAM" id="SSF50891">
    <property type="entry name" value="Cyclophilin-like"/>
    <property type="match status" value="1"/>
</dbReference>
<organism evidence="12 13">
    <name type="scientific">Lactarius akahatsu</name>
    <dbReference type="NCBI Taxonomy" id="416441"/>
    <lineage>
        <taxon>Eukaryota</taxon>
        <taxon>Fungi</taxon>
        <taxon>Dikarya</taxon>
        <taxon>Basidiomycota</taxon>
        <taxon>Agaricomycotina</taxon>
        <taxon>Agaricomycetes</taxon>
        <taxon>Russulales</taxon>
        <taxon>Russulaceae</taxon>
        <taxon>Lactarius</taxon>
    </lineage>
</organism>
<reference evidence="12" key="1">
    <citation type="submission" date="2022-01" db="EMBL/GenBank/DDBJ databases">
        <title>Comparative genomics reveals a dynamic genome evolution in the ectomycorrhizal milk-cap (Lactarius) mushrooms.</title>
        <authorList>
            <consortium name="DOE Joint Genome Institute"/>
            <person name="Lebreton A."/>
            <person name="Tang N."/>
            <person name="Kuo A."/>
            <person name="LaButti K."/>
            <person name="Drula E."/>
            <person name="Barry K."/>
            <person name="Clum A."/>
            <person name="Lipzen A."/>
            <person name="Mousain D."/>
            <person name="Ng V."/>
            <person name="Wang R."/>
            <person name="Wang X."/>
            <person name="Dai Y."/>
            <person name="Henrissat B."/>
            <person name="Grigoriev I.V."/>
            <person name="Guerin-Laguette A."/>
            <person name="Yu F."/>
            <person name="Martin F.M."/>
        </authorList>
    </citation>
    <scope>NUCLEOTIDE SEQUENCE</scope>
    <source>
        <strain evidence="12">QP</strain>
    </source>
</reference>
<evidence type="ECO:0000256" key="4">
    <source>
        <dbReference type="ARBA" id="ARBA00023110"/>
    </source>
</evidence>
<dbReference type="PRINTS" id="PR00153">
    <property type="entry name" value="CSAPPISMRASE"/>
</dbReference>
<evidence type="ECO:0000256" key="6">
    <source>
        <dbReference type="ARBA" id="ARBA00029569"/>
    </source>
</evidence>
<dbReference type="GO" id="GO:0016018">
    <property type="term" value="F:cyclosporin A binding"/>
    <property type="evidence" value="ECO:0007669"/>
    <property type="project" value="TreeGrafter"/>
</dbReference>
<dbReference type="GO" id="GO:0005737">
    <property type="term" value="C:cytoplasm"/>
    <property type="evidence" value="ECO:0007669"/>
    <property type="project" value="TreeGrafter"/>
</dbReference>
<dbReference type="InterPro" id="IPR002130">
    <property type="entry name" value="Cyclophilin-type_PPIase_dom"/>
</dbReference>
<dbReference type="PANTHER" id="PTHR11071:SF561">
    <property type="entry name" value="PEPTIDYL-PROLYL CIS-TRANS ISOMERASE D-RELATED"/>
    <property type="match status" value="1"/>
</dbReference>
<feature type="domain" description="PPIase cyclophilin-type" evidence="11">
    <location>
        <begin position="10"/>
        <end position="181"/>
    </location>
</feature>
<dbReference type="GO" id="GO:0006457">
    <property type="term" value="P:protein folding"/>
    <property type="evidence" value="ECO:0007669"/>
    <property type="project" value="InterPro"/>
</dbReference>
<evidence type="ECO:0000256" key="1">
    <source>
        <dbReference type="ARBA" id="ARBA00000971"/>
    </source>
</evidence>
<evidence type="ECO:0000256" key="5">
    <source>
        <dbReference type="ARBA" id="ARBA00023235"/>
    </source>
</evidence>
<dbReference type="EC" id="5.2.1.8" evidence="2"/>
<accession>A0AAD4QB96</accession>
<dbReference type="PROSITE" id="PS00170">
    <property type="entry name" value="CSA_PPIASE_1"/>
    <property type="match status" value="1"/>
</dbReference>
<proteinExistence type="inferred from homology"/>
<feature type="compositionally biased region" description="Polar residues" evidence="10">
    <location>
        <begin position="180"/>
        <end position="191"/>
    </location>
</feature>
<dbReference type="GO" id="GO:0003755">
    <property type="term" value="F:peptidyl-prolyl cis-trans isomerase activity"/>
    <property type="evidence" value="ECO:0007669"/>
    <property type="project" value="UniProtKB-KW"/>
</dbReference>
<dbReference type="EMBL" id="JAKELL010000006">
    <property type="protein sequence ID" value="KAH8997937.1"/>
    <property type="molecule type" value="Genomic_DNA"/>
</dbReference>
<keyword evidence="4" id="KW-0697">Rotamase</keyword>
<keyword evidence="5 12" id="KW-0413">Isomerase</keyword>
<evidence type="ECO:0000313" key="13">
    <source>
        <dbReference type="Proteomes" id="UP001201163"/>
    </source>
</evidence>
<comment type="catalytic activity">
    <reaction evidence="1">
        <text>[protein]-peptidylproline (omega=180) = [protein]-peptidylproline (omega=0)</text>
        <dbReference type="Rhea" id="RHEA:16237"/>
        <dbReference type="Rhea" id="RHEA-COMP:10747"/>
        <dbReference type="Rhea" id="RHEA-COMP:10748"/>
        <dbReference type="ChEBI" id="CHEBI:83833"/>
        <dbReference type="ChEBI" id="CHEBI:83834"/>
        <dbReference type="EC" id="5.2.1.8"/>
    </reaction>
</comment>
<dbReference type="Proteomes" id="UP001201163">
    <property type="component" value="Unassembled WGS sequence"/>
</dbReference>
<dbReference type="Gene3D" id="1.25.40.10">
    <property type="entry name" value="Tetratricopeptide repeat domain"/>
    <property type="match status" value="1"/>
</dbReference>
<evidence type="ECO:0000259" key="11">
    <source>
        <dbReference type="PROSITE" id="PS50072"/>
    </source>
</evidence>
<feature type="region of interest" description="Disordered" evidence="10">
    <location>
        <begin position="161"/>
        <end position="211"/>
    </location>
</feature>
<evidence type="ECO:0000256" key="10">
    <source>
        <dbReference type="SAM" id="MobiDB-lite"/>
    </source>
</evidence>
<evidence type="ECO:0000256" key="2">
    <source>
        <dbReference type="ARBA" id="ARBA00013194"/>
    </source>
</evidence>
<evidence type="ECO:0000256" key="3">
    <source>
        <dbReference type="ARBA" id="ARBA00021047"/>
    </source>
</evidence>
<dbReference type="AlphaFoldDB" id="A0AAD4QB96"/>
<name>A0AAD4QB96_9AGAM</name>
<dbReference type="CDD" id="cd01926">
    <property type="entry name" value="cyclophilin_ABH_like"/>
    <property type="match status" value="1"/>
</dbReference>
<protein>
    <recommendedName>
        <fullName evidence="3">Peptidyl-prolyl cis-trans isomerase</fullName>
        <ecNumber evidence="2">5.2.1.8</ecNumber>
    </recommendedName>
    <alternativeName>
        <fullName evidence="9">Cyclophilin</fullName>
    </alternativeName>
    <alternativeName>
        <fullName evidence="8">Cyclosporin A-binding protein</fullName>
    </alternativeName>
    <alternativeName>
        <fullName evidence="6">Rotamase</fullName>
    </alternativeName>
</protein>
<dbReference type="FunFam" id="2.40.100.10:FF:000013">
    <property type="entry name" value="Peptidyl-prolyl cis-trans isomerase"/>
    <property type="match status" value="1"/>
</dbReference>
<dbReference type="SMART" id="SM00028">
    <property type="entry name" value="TPR"/>
    <property type="match status" value="2"/>
</dbReference>
<gene>
    <name evidence="12" type="ORF">EDB92DRAFT_1813524</name>
</gene>
<comment type="similarity">
    <text evidence="7">Belongs to the cyclophilin-type PPIase family. PPIase A subfamily.</text>
</comment>
<evidence type="ECO:0000256" key="8">
    <source>
        <dbReference type="ARBA" id="ARBA00043067"/>
    </source>
</evidence>
<dbReference type="InterPro" id="IPR011990">
    <property type="entry name" value="TPR-like_helical_dom_sf"/>
</dbReference>
<dbReference type="InterPro" id="IPR019734">
    <property type="entry name" value="TPR_rpt"/>
</dbReference>
<dbReference type="InterPro" id="IPR029000">
    <property type="entry name" value="Cyclophilin-like_dom_sf"/>
</dbReference>
<dbReference type="PROSITE" id="PS50072">
    <property type="entry name" value="CSA_PPIASE_2"/>
    <property type="match status" value="1"/>
</dbReference>